<evidence type="ECO:0000259" key="9">
    <source>
        <dbReference type="Pfam" id="PF08600"/>
    </source>
</evidence>
<proteinExistence type="predicted"/>
<evidence type="ECO:0000256" key="7">
    <source>
        <dbReference type="SAM" id="MobiDB-lite"/>
    </source>
</evidence>
<reference evidence="10" key="1">
    <citation type="thesis" date="2020" institute="ProQuest LLC" country="789 East Eisenhower Parkway, Ann Arbor, MI, USA">
        <title>Comparative Genomics and Chromosome Evolution.</title>
        <authorList>
            <person name="Mudd A.B."/>
        </authorList>
    </citation>
    <scope>NUCLEOTIDE SEQUENCE</scope>
    <source>
        <strain evidence="10">Female2</strain>
        <tissue evidence="10">Blood</tissue>
    </source>
</reference>
<keyword evidence="3" id="KW-0863">Zinc-finger</keyword>
<protein>
    <recommendedName>
        <fullName evidence="12">Nuclear-interacting partner of ALK</fullName>
    </recommendedName>
</protein>
<dbReference type="EMBL" id="JAACNH010000006">
    <property type="protein sequence ID" value="KAG8440090.1"/>
    <property type="molecule type" value="Genomic_DNA"/>
</dbReference>
<evidence type="ECO:0000259" key="8">
    <source>
        <dbReference type="Pfam" id="PF07967"/>
    </source>
</evidence>
<feature type="domain" description="NuBaID C-terminal" evidence="9">
    <location>
        <begin position="241"/>
        <end position="439"/>
    </location>
</feature>
<comment type="function">
    <text evidence="6">Required for proper positioning of a substantial amount of TPR at the nuclear basket (NB) through interaction with TPR.</text>
</comment>
<feature type="compositionally biased region" description="Polar residues" evidence="7">
    <location>
        <begin position="347"/>
        <end position="363"/>
    </location>
</feature>
<evidence type="ECO:0000256" key="4">
    <source>
        <dbReference type="ARBA" id="ARBA00022833"/>
    </source>
</evidence>
<evidence type="ECO:0000256" key="6">
    <source>
        <dbReference type="ARBA" id="ARBA00044931"/>
    </source>
</evidence>
<dbReference type="AlphaFoldDB" id="A0A8T2JBV3"/>
<dbReference type="PANTHER" id="PTHR15835:SF6">
    <property type="entry name" value="ZINC FINGER C3HC-TYPE PROTEIN 1"/>
    <property type="match status" value="1"/>
</dbReference>
<organism evidence="10 11">
    <name type="scientific">Hymenochirus boettgeri</name>
    <name type="common">Congo dwarf clawed frog</name>
    <dbReference type="NCBI Taxonomy" id="247094"/>
    <lineage>
        <taxon>Eukaryota</taxon>
        <taxon>Metazoa</taxon>
        <taxon>Chordata</taxon>
        <taxon>Craniata</taxon>
        <taxon>Vertebrata</taxon>
        <taxon>Euteleostomi</taxon>
        <taxon>Amphibia</taxon>
        <taxon>Batrachia</taxon>
        <taxon>Anura</taxon>
        <taxon>Pipoidea</taxon>
        <taxon>Pipidae</taxon>
        <taxon>Pipinae</taxon>
        <taxon>Hymenochirus</taxon>
    </lineage>
</organism>
<dbReference type="GO" id="GO:0008270">
    <property type="term" value="F:zinc ion binding"/>
    <property type="evidence" value="ECO:0007669"/>
    <property type="project" value="UniProtKB-KW"/>
</dbReference>
<feature type="domain" description="C3HC-type" evidence="8">
    <location>
        <begin position="67"/>
        <end position="191"/>
    </location>
</feature>
<dbReference type="EMBL" id="JAACNH010000006">
    <property type="protein sequence ID" value="KAG8440091.1"/>
    <property type="molecule type" value="Genomic_DNA"/>
</dbReference>
<feature type="region of interest" description="Disordered" evidence="7">
    <location>
        <begin position="42"/>
        <end position="65"/>
    </location>
</feature>
<evidence type="ECO:0000256" key="3">
    <source>
        <dbReference type="ARBA" id="ARBA00022771"/>
    </source>
</evidence>
<feature type="compositionally biased region" description="Polar residues" evidence="7">
    <location>
        <begin position="316"/>
        <end position="335"/>
    </location>
</feature>
<keyword evidence="5" id="KW-0539">Nucleus</keyword>
<evidence type="ECO:0000256" key="2">
    <source>
        <dbReference type="ARBA" id="ARBA00022723"/>
    </source>
</evidence>
<dbReference type="InterPro" id="IPR013909">
    <property type="entry name" value="NuBaID_C"/>
</dbReference>
<sequence>MAAPCEEVRVSPVKSPAVTPGKIRELINEGIVNDERISAGRKEINALPEESNGEDPSSKGSCESTRKDSFFSRVESFTSLKWAGKPLELSPLTCAKYGWFNVECDMLKCSSCNAYLCVSLQPVLDFTNYKLRCLELQEDLRKAHEKYCFWPDSPCPDYFWALLVTEPVLVVSEFVERFQNLCHLEVQLPSLKPEDLKNVDITEDTVGHLLRLIEDELKPKEGKDCLSHTLASDSLHVHISACILALCGWNTSSNLGSLSIINCTRCMRKVGLWGFQQLESMDLDNTPGTPISSAEGTPLGVVSPNRRFTRSRDIEQSPTLAYTRTRSIDITSPSDSEAVRSRPVTRSMGQGESTGLASEMQSSPHRRAKRPRLCSSSSSDNSPKSCFDPLAQHKSWCPWVSMWQAARPSTLESQEETSKAVELGWKEVLQVLLAEEHSRTPADPDTSTVPEKSRKVFRIFRQWQVTVSL</sequence>
<evidence type="ECO:0000313" key="11">
    <source>
        <dbReference type="Proteomes" id="UP000812440"/>
    </source>
</evidence>
<evidence type="ECO:0008006" key="12">
    <source>
        <dbReference type="Google" id="ProtNLM"/>
    </source>
</evidence>
<evidence type="ECO:0000256" key="5">
    <source>
        <dbReference type="ARBA" id="ARBA00023242"/>
    </source>
</evidence>
<comment type="caution">
    <text evidence="10">The sequence shown here is derived from an EMBL/GenBank/DDBJ whole genome shotgun (WGS) entry which is preliminary data.</text>
</comment>
<dbReference type="Proteomes" id="UP000812440">
    <property type="component" value="Chromosome 3"/>
</dbReference>
<dbReference type="InterPro" id="IPR012935">
    <property type="entry name" value="NuBaID_N"/>
</dbReference>
<feature type="region of interest" description="Disordered" evidence="7">
    <location>
        <begin position="284"/>
        <end position="385"/>
    </location>
</feature>
<evidence type="ECO:0000256" key="1">
    <source>
        <dbReference type="ARBA" id="ARBA00004123"/>
    </source>
</evidence>
<dbReference type="PANTHER" id="PTHR15835">
    <property type="entry name" value="NUCLEAR-INTERACTING PARTNER OF ALK"/>
    <property type="match status" value="1"/>
</dbReference>
<comment type="subcellular location">
    <subcellularLocation>
        <location evidence="1">Nucleus</location>
    </subcellularLocation>
</comment>
<keyword evidence="2" id="KW-0479">Metal-binding</keyword>
<accession>A0A8T2JBV3</accession>
<dbReference type="Pfam" id="PF08600">
    <property type="entry name" value="NuBaID_C"/>
    <property type="match status" value="1"/>
</dbReference>
<feature type="compositionally biased region" description="Low complexity" evidence="7">
    <location>
        <begin position="375"/>
        <end position="385"/>
    </location>
</feature>
<keyword evidence="4" id="KW-0862">Zinc</keyword>
<evidence type="ECO:0000313" key="10">
    <source>
        <dbReference type="EMBL" id="KAG8440091.1"/>
    </source>
</evidence>
<dbReference type="Pfam" id="PF07967">
    <property type="entry name" value="zf-C3HC"/>
    <property type="match status" value="1"/>
</dbReference>
<name>A0A8T2JBV3_9PIPI</name>
<feature type="compositionally biased region" description="Polar residues" evidence="7">
    <location>
        <begin position="54"/>
        <end position="63"/>
    </location>
</feature>
<keyword evidence="11" id="KW-1185">Reference proteome</keyword>
<dbReference type="GO" id="GO:0005634">
    <property type="term" value="C:nucleus"/>
    <property type="evidence" value="ECO:0007669"/>
    <property type="project" value="UniProtKB-SubCell"/>
</dbReference>
<gene>
    <name evidence="10" type="ORF">GDO86_006036</name>
</gene>
<feature type="compositionally biased region" description="Polar residues" evidence="7">
    <location>
        <begin position="286"/>
        <end position="295"/>
    </location>
</feature>
<dbReference type="OrthoDB" id="614844at2759"/>